<evidence type="ECO:0000256" key="3">
    <source>
        <dbReference type="ARBA" id="ARBA00022517"/>
    </source>
</evidence>
<protein>
    <submittedName>
        <fullName evidence="8">Nucleolar protein</fullName>
    </submittedName>
</protein>
<feature type="region of interest" description="Disordered" evidence="7">
    <location>
        <begin position="328"/>
        <end position="352"/>
    </location>
</feature>
<reference evidence="8 9" key="1">
    <citation type="submission" date="2020-06" db="EMBL/GenBank/DDBJ databases">
        <title>Transcriptomic and genomic resources for Thalictrum thalictroides and T. hernandezii: Facilitating candidate gene discovery in an emerging model plant lineage.</title>
        <authorList>
            <person name="Arias T."/>
            <person name="Riano-Pachon D.M."/>
            <person name="Di Stilio V.S."/>
        </authorList>
    </citation>
    <scope>NUCLEOTIDE SEQUENCE [LARGE SCALE GENOMIC DNA]</scope>
    <source>
        <strain evidence="9">cv. WT478/WT964</strain>
        <tissue evidence="8">Leaves</tissue>
    </source>
</reference>
<evidence type="ECO:0000313" key="8">
    <source>
        <dbReference type="EMBL" id="KAF5203286.1"/>
    </source>
</evidence>
<comment type="similarity">
    <text evidence="2">Belongs to the NOP14 family.</text>
</comment>
<dbReference type="OrthoDB" id="441771at2759"/>
<comment type="function">
    <text evidence="6">Involved in nucleolar processing of pre-18S ribosomal RNA. Has a role in the nuclear export of 40S pre-ribosomal subunit to the cytoplasm.</text>
</comment>
<dbReference type="GO" id="GO:0032040">
    <property type="term" value="C:small-subunit processome"/>
    <property type="evidence" value="ECO:0007669"/>
    <property type="project" value="InterPro"/>
</dbReference>
<dbReference type="Pfam" id="PF04147">
    <property type="entry name" value="Nop14"/>
    <property type="match status" value="1"/>
</dbReference>
<organism evidence="8 9">
    <name type="scientific">Thalictrum thalictroides</name>
    <name type="common">Rue-anemone</name>
    <name type="synonym">Anemone thalictroides</name>
    <dbReference type="NCBI Taxonomy" id="46969"/>
    <lineage>
        <taxon>Eukaryota</taxon>
        <taxon>Viridiplantae</taxon>
        <taxon>Streptophyta</taxon>
        <taxon>Embryophyta</taxon>
        <taxon>Tracheophyta</taxon>
        <taxon>Spermatophyta</taxon>
        <taxon>Magnoliopsida</taxon>
        <taxon>Ranunculales</taxon>
        <taxon>Ranunculaceae</taxon>
        <taxon>Thalictroideae</taxon>
        <taxon>Thalictrum</taxon>
    </lineage>
</organism>
<proteinExistence type="inferred from homology"/>
<dbReference type="GO" id="GO:0030692">
    <property type="term" value="C:Noc4p-Nop14p complex"/>
    <property type="evidence" value="ECO:0007669"/>
    <property type="project" value="TreeGrafter"/>
</dbReference>
<name>A0A7J6X0L8_THATH</name>
<comment type="subcellular location">
    <subcellularLocation>
        <location evidence="1">Nucleus</location>
        <location evidence="1">Nucleolus</location>
    </subcellularLocation>
</comment>
<comment type="caution">
    <text evidence="8">The sequence shown here is derived from an EMBL/GenBank/DDBJ whole genome shotgun (WGS) entry which is preliminary data.</text>
</comment>
<evidence type="ECO:0000256" key="7">
    <source>
        <dbReference type="SAM" id="MobiDB-lite"/>
    </source>
</evidence>
<dbReference type="GO" id="GO:0030490">
    <property type="term" value="P:maturation of SSU-rRNA"/>
    <property type="evidence" value="ECO:0007669"/>
    <property type="project" value="TreeGrafter"/>
</dbReference>
<dbReference type="Proteomes" id="UP000554482">
    <property type="component" value="Unassembled WGS sequence"/>
</dbReference>
<accession>A0A7J6X0L8</accession>
<evidence type="ECO:0000313" key="9">
    <source>
        <dbReference type="Proteomes" id="UP000554482"/>
    </source>
</evidence>
<dbReference type="PANTHER" id="PTHR23183">
    <property type="entry name" value="NOP14"/>
    <property type="match status" value="1"/>
</dbReference>
<keyword evidence="4" id="KW-0698">rRNA processing</keyword>
<dbReference type="InterPro" id="IPR007276">
    <property type="entry name" value="Nop14"/>
</dbReference>
<gene>
    <name evidence="8" type="ORF">FRX31_007127</name>
</gene>
<sequence>MFAAVCARHRLHRIRAQFCEDIKNPEQSCWPSLKTLFLLRFWFVVFPCSDYRHVVTTPSILLICEYLMRCPITTGRDTVIGSFLCSMVLSVARQSQKFYPEAVIFLRTLLMSALETESKLLQHSQFYYLSELKMLNPWLRLHSCVSEVQPLDFPIVMNIPESSPFFNSDSFRASVLMSVCQTLRGFVDTYEGYNSFPEIFLPVSTLLREVARQEYVSGALQDTIKDVSELIERKADEYHMLRQPLQMRKQKPMPIKLLNPKFEENFVKGRDYDPDRERAEGKKLKKEYNRERKGAARELRKDNQFLFALKERDRALREEERTEKYGKARAFLQEQEHAFKSGQLGKGRKRRR</sequence>
<dbReference type="PANTHER" id="PTHR23183:SF0">
    <property type="entry name" value="NUCLEOLAR PROTEIN 14"/>
    <property type="match status" value="1"/>
</dbReference>
<dbReference type="EMBL" id="JABWDY010007010">
    <property type="protein sequence ID" value="KAF5203286.1"/>
    <property type="molecule type" value="Genomic_DNA"/>
</dbReference>
<keyword evidence="5" id="KW-0539">Nucleus</keyword>
<evidence type="ECO:0000256" key="4">
    <source>
        <dbReference type="ARBA" id="ARBA00022552"/>
    </source>
</evidence>
<evidence type="ECO:0000256" key="6">
    <source>
        <dbReference type="ARBA" id="ARBA00024695"/>
    </source>
</evidence>
<evidence type="ECO:0000256" key="1">
    <source>
        <dbReference type="ARBA" id="ARBA00004604"/>
    </source>
</evidence>
<keyword evidence="3" id="KW-0690">Ribosome biogenesis</keyword>
<evidence type="ECO:0000256" key="2">
    <source>
        <dbReference type="ARBA" id="ARBA00007466"/>
    </source>
</evidence>
<feature type="region of interest" description="Disordered" evidence="7">
    <location>
        <begin position="272"/>
        <end position="295"/>
    </location>
</feature>
<evidence type="ECO:0000256" key="5">
    <source>
        <dbReference type="ARBA" id="ARBA00023242"/>
    </source>
</evidence>
<dbReference type="AlphaFoldDB" id="A0A7J6X0L8"/>
<keyword evidence="9" id="KW-1185">Reference proteome</keyword>